<evidence type="ECO:0000313" key="5">
    <source>
        <dbReference type="Proteomes" id="UP000176389"/>
    </source>
</evidence>
<comment type="similarity">
    <text evidence="1">Belongs to the LytR/CpsA/Psr (LCP) family.</text>
</comment>
<evidence type="ECO:0000256" key="2">
    <source>
        <dbReference type="SAM" id="Phobius"/>
    </source>
</evidence>
<dbReference type="PANTHER" id="PTHR33392">
    <property type="entry name" value="POLYISOPRENYL-TEICHOIC ACID--PEPTIDOGLYCAN TEICHOIC ACID TRANSFERASE TAGU"/>
    <property type="match status" value="1"/>
</dbReference>
<feature type="domain" description="Cell envelope-related transcriptional attenuator" evidence="3">
    <location>
        <begin position="111"/>
        <end position="289"/>
    </location>
</feature>
<dbReference type="Proteomes" id="UP000176389">
    <property type="component" value="Unassembled WGS sequence"/>
</dbReference>
<evidence type="ECO:0000256" key="1">
    <source>
        <dbReference type="ARBA" id="ARBA00006068"/>
    </source>
</evidence>
<name>A0A1G1WFV1_9BACT</name>
<dbReference type="Pfam" id="PF03816">
    <property type="entry name" value="LytR_cpsA_psr"/>
    <property type="match status" value="1"/>
</dbReference>
<dbReference type="AlphaFoldDB" id="A0A1G1WFV1"/>
<keyword evidence="2" id="KW-1133">Transmembrane helix</keyword>
<organism evidence="4 5">
    <name type="scientific">Candidatus Woykebacteria bacterium RBG_16_43_9</name>
    <dbReference type="NCBI Taxonomy" id="1802596"/>
    <lineage>
        <taxon>Bacteria</taxon>
        <taxon>Candidatus Woykeibacteriota</taxon>
    </lineage>
</organism>
<dbReference type="InterPro" id="IPR004474">
    <property type="entry name" value="LytR_CpsA_psr"/>
</dbReference>
<accession>A0A1G1WFV1</accession>
<dbReference type="PANTHER" id="PTHR33392:SF6">
    <property type="entry name" value="POLYISOPRENYL-TEICHOIC ACID--PEPTIDOGLYCAN TEICHOIC ACID TRANSFERASE TAGU"/>
    <property type="match status" value="1"/>
</dbReference>
<evidence type="ECO:0000259" key="3">
    <source>
        <dbReference type="Pfam" id="PF03816"/>
    </source>
</evidence>
<reference evidence="4 5" key="1">
    <citation type="journal article" date="2016" name="Nat. Commun.">
        <title>Thousands of microbial genomes shed light on interconnected biogeochemical processes in an aquifer system.</title>
        <authorList>
            <person name="Anantharaman K."/>
            <person name="Brown C.T."/>
            <person name="Hug L.A."/>
            <person name="Sharon I."/>
            <person name="Castelle C.J."/>
            <person name="Probst A.J."/>
            <person name="Thomas B.C."/>
            <person name="Singh A."/>
            <person name="Wilkins M.J."/>
            <person name="Karaoz U."/>
            <person name="Brodie E.L."/>
            <person name="Williams K.H."/>
            <person name="Hubbard S.S."/>
            <person name="Banfield J.F."/>
        </authorList>
    </citation>
    <scope>NUCLEOTIDE SEQUENCE [LARGE SCALE GENOMIC DNA]</scope>
</reference>
<dbReference type="NCBIfam" id="TIGR00350">
    <property type="entry name" value="lytR_cpsA_psr"/>
    <property type="match status" value="1"/>
</dbReference>
<comment type="caution">
    <text evidence="4">The sequence shown here is derived from an EMBL/GenBank/DDBJ whole genome shotgun (WGS) entry which is preliminary data.</text>
</comment>
<sequence length="386" mass="42429">MRYVDLGVLPSISIEKKKKRRRRIILIGSGLLLAAVIGIVGYAFYWPLSALIGQLIKNPGIALSFFRDPSGDLKSTDGRTNFLILGIDKRDNVPYTYLGPGGKREHNGFLSDTVIIASVDLNTKKTSLISVPRDTWVSIPSWNNFPASEGKINSAYSLGDTYSFPGGGLKLAEKVVSKHLGVPIHYGIRVDFAGFKKVVDTLGGIDVKVEKTFDDFRYPVSGKEIVRCPDGTFNCRYEHIHFDAGLTHMDGVTALNYARSRSGTNGEGSDFARARRQQKVIQAFLKKALSINNLLDPIKVNKLFSSFGETVETDFDISSIPALVSLAREADFKEMKTLVLDPSSGLMYTPSANLYGGAYVIIPKNGWGQVKVKIKEFLTPPATPEK</sequence>
<dbReference type="Gene3D" id="3.40.630.190">
    <property type="entry name" value="LCP protein"/>
    <property type="match status" value="1"/>
</dbReference>
<feature type="transmembrane region" description="Helical" evidence="2">
    <location>
        <begin position="24"/>
        <end position="48"/>
    </location>
</feature>
<gene>
    <name evidence="4" type="ORF">A2Z11_00165</name>
</gene>
<evidence type="ECO:0000313" key="4">
    <source>
        <dbReference type="EMBL" id="OGY26588.1"/>
    </source>
</evidence>
<protein>
    <recommendedName>
        <fullName evidence="3">Cell envelope-related transcriptional attenuator domain-containing protein</fullName>
    </recommendedName>
</protein>
<dbReference type="EMBL" id="MHCS01000018">
    <property type="protein sequence ID" value="OGY26588.1"/>
    <property type="molecule type" value="Genomic_DNA"/>
</dbReference>
<keyword evidence="2" id="KW-0472">Membrane</keyword>
<proteinExistence type="inferred from homology"/>
<keyword evidence="2" id="KW-0812">Transmembrane</keyword>
<dbReference type="InterPro" id="IPR050922">
    <property type="entry name" value="LytR/CpsA/Psr_CW_biosynth"/>
</dbReference>
<dbReference type="STRING" id="1802596.A2Z11_00165"/>